<name>A0A6D2IJ72_9BRAS</name>
<feature type="region of interest" description="Disordered" evidence="12">
    <location>
        <begin position="112"/>
        <end position="133"/>
    </location>
</feature>
<dbReference type="PROSITE" id="PS51081">
    <property type="entry name" value="ZF_SIAH"/>
    <property type="match status" value="1"/>
</dbReference>
<dbReference type="Pfam" id="PF21362">
    <property type="entry name" value="Sina_RING"/>
    <property type="match status" value="1"/>
</dbReference>
<feature type="compositionally biased region" description="Acidic residues" evidence="12">
    <location>
        <begin position="29"/>
        <end position="42"/>
    </location>
</feature>
<dbReference type="InterPro" id="IPR049548">
    <property type="entry name" value="Sina-like_RING"/>
</dbReference>
<dbReference type="InterPro" id="IPR013010">
    <property type="entry name" value="Znf_SIAH"/>
</dbReference>
<keyword evidence="16" id="KW-1185">Reference proteome</keyword>
<evidence type="ECO:0000256" key="7">
    <source>
        <dbReference type="ARBA" id="ARBA00022771"/>
    </source>
</evidence>
<keyword evidence="7 11" id="KW-0863">Zinc-finger</keyword>
<evidence type="ECO:0000256" key="10">
    <source>
        <dbReference type="ARBA" id="ARBA00024004"/>
    </source>
</evidence>
<evidence type="ECO:0000259" key="14">
    <source>
        <dbReference type="PROSITE" id="PS51081"/>
    </source>
</evidence>
<evidence type="ECO:0000256" key="11">
    <source>
        <dbReference type="PROSITE-ProRule" id="PRU00455"/>
    </source>
</evidence>
<dbReference type="SUPFAM" id="SSF49599">
    <property type="entry name" value="TRAF domain-like"/>
    <property type="match status" value="1"/>
</dbReference>
<dbReference type="InterPro" id="IPR013083">
    <property type="entry name" value="Znf_RING/FYVE/PHD"/>
</dbReference>
<keyword evidence="9" id="KW-0862">Zinc</keyword>
<comment type="pathway">
    <text evidence="2">Protein modification; protein ubiquitination.</text>
</comment>
<dbReference type="PANTHER" id="PTHR46632:SF30">
    <property type="entry name" value="E3 UBIQUITIN-PROTEIN LIGASE SINA-LIKE 4"/>
    <property type="match status" value="1"/>
</dbReference>
<evidence type="ECO:0000256" key="8">
    <source>
        <dbReference type="ARBA" id="ARBA00022786"/>
    </source>
</evidence>
<comment type="catalytic activity">
    <reaction evidence="1">
        <text>S-ubiquitinyl-[E2 ubiquitin-conjugating enzyme]-L-cysteine + [acceptor protein]-L-lysine = [E2 ubiquitin-conjugating enzyme]-L-cysteine + N(6)-ubiquitinyl-[acceptor protein]-L-lysine.</text>
        <dbReference type="EC" id="2.3.2.27"/>
    </reaction>
</comment>
<sequence length="385" mass="42021">MSIPPRVAAAIPGSSSVRRSPKRQRLVESDDSSDSSSSDEEQVGIVRVFGVPRTVGFATEASSSSDEEEEEVGIAQAVVVPRTAAIATEASSSSDEEEEDLLILEVGGVPRSATNSTPEASSSSSSSSPQSVKLKSSDVLDCPTCCEPLKKPIYQCSNGHVACSQCVTKVKNRCPFCRSHIGDIRCLVMEKIIEATIVPCKNAVYGCKETTTYGNQLSRHEELCGYIPCSCPLPGCDYTGSYTDLKSHGLSSHSWDKDNHTQFALDEPFMFTLNLGKGKVTVLREKNDGDLIVVRGFKKTHGLFVTVSCISPMTPGMRTYSCSLARLDAFTSLRLGLMVKKIQRVDEGEEEPKDGFLFIPSYMSDGNYYQKLQICIGREYKYVHI</sequence>
<protein>
    <recommendedName>
        <fullName evidence="4">RING-type E3 ubiquitin transferase</fullName>
        <ecNumber evidence="4">2.3.2.27</ecNumber>
    </recommendedName>
</protein>
<feature type="region of interest" description="Disordered" evidence="12">
    <location>
        <begin position="1"/>
        <end position="45"/>
    </location>
</feature>
<evidence type="ECO:0000259" key="13">
    <source>
        <dbReference type="PROSITE" id="PS50089"/>
    </source>
</evidence>
<dbReference type="Proteomes" id="UP000467841">
    <property type="component" value="Unassembled WGS sequence"/>
</dbReference>
<evidence type="ECO:0000313" key="16">
    <source>
        <dbReference type="Proteomes" id="UP000467841"/>
    </source>
</evidence>
<evidence type="ECO:0000256" key="2">
    <source>
        <dbReference type="ARBA" id="ARBA00004906"/>
    </source>
</evidence>
<proteinExistence type="inferred from homology"/>
<dbReference type="OrthoDB" id="1104619at2759"/>
<dbReference type="PROSITE" id="PS50089">
    <property type="entry name" value="ZF_RING_2"/>
    <property type="match status" value="1"/>
</dbReference>
<evidence type="ECO:0000256" key="9">
    <source>
        <dbReference type="ARBA" id="ARBA00022833"/>
    </source>
</evidence>
<dbReference type="AlphaFoldDB" id="A0A6D2IJ72"/>
<keyword evidence="8" id="KW-0833">Ubl conjugation pathway</keyword>
<evidence type="ECO:0000256" key="6">
    <source>
        <dbReference type="ARBA" id="ARBA00022723"/>
    </source>
</evidence>
<evidence type="ECO:0000313" key="15">
    <source>
        <dbReference type="EMBL" id="CAA7030327.1"/>
    </source>
</evidence>
<dbReference type="Pfam" id="PF21361">
    <property type="entry name" value="Sina_ZnF"/>
    <property type="match status" value="1"/>
</dbReference>
<reference evidence="15" key="1">
    <citation type="submission" date="2020-01" db="EMBL/GenBank/DDBJ databases">
        <authorList>
            <person name="Mishra B."/>
        </authorList>
    </citation>
    <scope>NUCLEOTIDE SEQUENCE [LARGE SCALE GENOMIC DNA]</scope>
</reference>
<keyword evidence="5" id="KW-0808">Transferase</keyword>
<dbReference type="EC" id="2.3.2.27" evidence="4"/>
<feature type="domain" description="SIAH-type" evidence="14">
    <location>
        <begin position="195"/>
        <end position="254"/>
    </location>
</feature>
<comment type="similarity">
    <text evidence="3">Belongs to the SINA (Seven in absentia) family.</text>
</comment>
<feature type="domain" description="RING-type" evidence="13">
    <location>
        <begin position="142"/>
        <end position="178"/>
    </location>
</feature>
<dbReference type="PANTHER" id="PTHR46632">
    <property type="entry name" value="E3 UBIQUITIN-PROTEIN LIGASE SINA-LIKE 4"/>
    <property type="match status" value="1"/>
</dbReference>
<dbReference type="Gene3D" id="3.30.40.10">
    <property type="entry name" value="Zinc/RING finger domain, C3HC4 (zinc finger)"/>
    <property type="match status" value="2"/>
</dbReference>
<dbReference type="CDD" id="cd16571">
    <property type="entry name" value="RING-HC_SIAHs"/>
    <property type="match status" value="1"/>
</dbReference>
<comment type="caution">
    <text evidence="15">The sequence shown here is derived from an EMBL/GenBank/DDBJ whole genome shotgun (WGS) entry which is preliminary data.</text>
</comment>
<evidence type="ECO:0000256" key="3">
    <source>
        <dbReference type="ARBA" id="ARBA00009119"/>
    </source>
</evidence>
<dbReference type="UniPathway" id="UPA00143"/>
<comment type="function">
    <text evidence="10">E3 ubiquitin-protein ligase that mediates ubiquitination and subsequent proteasomal degradation of target proteins. E3 ubiquitin ligases accept ubiquitin from an E2 ubiquitin-conjugating enzyme in the form of a thioester and then directly transfers the ubiquitin to targeted substrates. It probably triggers the ubiquitin-mediated degradation of different substrates.</text>
</comment>
<dbReference type="InterPro" id="IPR044286">
    <property type="entry name" value="SINL_plant"/>
</dbReference>
<evidence type="ECO:0000256" key="5">
    <source>
        <dbReference type="ARBA" id="ARBA00022679"/>
    </source>
</evidence>
<organism evidence="15 16">
    <name type="scientific">Microthlaspi erraticum</name>
    <dbReference type="NCBI Taxonomy" id="1685480"/>
    <lineage>
        <taxon>Eukaryota</taxon>
        <taxon>Viridiplantae</taxon>
        <taxon>Streptophyta</taxon>
        <taxon>Embryophyta</taxon>
        <taxon>Tracheophyta</taxon>
        <taxon>Spermatophyta</taxon>
        <taxon>Magnoliopsida</taxon>
        <taxon>eudicotyledons</taxon>
        <taxon>Gunneridae</taxon>
        <taxon>Pentapetalae</taxon>
        <taxon>rosids</taxon>
        <taxon>malvids</taxon>
        <taxon>Brassicales</taxon>
        <taxon>Brassicaceae</taxon>
        <taxon>Coluteocarpeae</taxon>
        <taxon>Microthlaspi</taxon>
    </lineage>
</organism>
<dbReference type="GO" id="GO:0008270">
    <property type="term" value="F:zinc ion binding"/>
    <property type="evidence" value="ECO:0007669"/>
    <property type="project" value="UniProtKB-KW"/>
</dbReference>
<dbReference type="GO" id="GO:0016567">
    <property type="term" value="P:protein ubiquitination"/>
    <property type="evidence" value="ECO:0007669"/>
    <property type="project" value="UniProtKB-UniPathway"/>
</dbReference>
<evidence type="ECO:0000256" key="1">
    <source>
        <dbReference type="ARBA" id="ARBA00000900"/>
    </source>
</evidence>
<gene>
    <name evidence="15" type="ORF">MERR_LOCUS17562</name>
</gene>
<keyword evidence="6" id="KW-0479">Metal-binding</keyword>
<evidence type="ECO:0000256" key="4">
    <source>
        <dbReference type="ARBA" id="ARBA00012483"/>
    </source>
</evidence>
<dbReference type="EMBL" id="CACVBM020001094">
    <property type="protein sequence ID" value="CAA7030327.1"/>
    <property type="molecule type" value="Genomic_DNA"/>
</dbReference>
<accession>A0A6D2IJ72</accession>
<dbReference type="InterPro" id="IPR001841">
    <property type="entry name" value="Znf_RING"/>
</dbReference>
<evidence type="ECO:0000256" key="12">
    <source>
        <dbReference type="SAM" id="MobiDB-lite"/>
    </source>
</evidence>
<dbReference type="GO" id="GO:0061630">
    <property type="term" value="F:ubiquitin protein ligase activity"/>
    <property type="evidence" value="ECO:0007669"/>
    <property type="project" value="UniProtKB-EC"/>
</dbReference>
<dbReference type="SUPFAM" id="SSF57850">
    <property type="entry name" value="RING/U-box"/>
    <property type="match status" value="1"/>
</dbReference>